<gene>
    <name evidence="3" type="ORF">COS76_04430</name>
</gene>
<evidence type="ECO:0000256" key="1">
    <source>
        <dbReference type="SAM" id="Coils"/>
    </source>
</evidence>
<name>A0A2M7AVS8_9BACT</name>
<dbReference type="EMBL" id="PEVY01000094">
    <property type="protein sequence ID" value="PIU74754.1"/>
    <property type="molecule type" value="Genomic_DNA"/>
</dbReference>
<feature type="non-terminal residue" evidence="3">
    <location>
        <position position="1"/>
    </location>
</feature>
<feature type="coiled-coil region" evidence="1">
    <location>
        <begin position="1192"/>
        <end position="1219"/>
    </location>
</feature>
<reference evidence="4" key="1">
    <citation type="submission" date="2017-09" db="EMBL/GenBank/DDBJ databases">
        <title>Depth-based differentiation of microbial function through sediment-hosted aquifers and enrichment of novel symbionts in the deep terrestrial subsurface.</title>
        <authorList>
            <person name="Probst A.J."/>
            <person name="Ladd B."/>
            <person name="Jarett J.K."/>
            <person name="Geller-Mcgrath D.E."/>
            <person name="Sieber C.M.K."/>
            <person name="Emerson J.B."/>
            <person name="Anantharaman K."/>
            <person name="Thomas B.C."/>
            <person name="Malmstrom R."/>
            <person name="Stieglmeier M."/>
            <person name="Klingl A."/>
            <person name="Woyke T."/>
            <person name="Ryan C.M."/>
            <person name="Banfield J.F."/>
        </authorList>
    </citation>
    <scope>NUCLEOTIDE SEQUENCE [LARGE SCALE GENOMIC DNA]</scope>
</reference>
<evidence type="ECO:0000256" key="2">
    <source>
        <dbReference type="SAM" id="MobiDB-lite"/>
    </source>
</evidence>
<feature type="compositionally biased region" description="Low complexity" evidence="2">
    <location>
        <begin position="877"/>
        <end position="898"/>
    </location>
</feature>
<accession>A0A2M7AVS8</accession>
<evidence type="ECO:0000313" key="3">
    <source>
        <dbReference type="EMBL" id="PIU74754.1"/>
    </source>
</evidence>
<feature type="compositionally biased region" description="Pro residues" evidence="2">
    <location>
        <begin position="899"/>
        <end position="913"/>
    </location>
</feature>
<protein>
    <submittedName>
        <fullName evidence="3">Uncharacterized protein</fullName>
    </submittedName>
</protein>
<evidence type="ECO:0000313" key="4">
    <source>
        <dbReference type="Proteomes" id="UP000228775"/>
    </source>
</evidence>
<keyword evidence="1" id="KW-0175">Coiled coil</keyword>
<feature type="region of interest" description="Disordered" evidence="2">
    <location>
        <begin position="536"/>
        <end position="578"/>
    </location>
</feature>
<feature type="region of interest" description="Disordered" evidence="2">
    <location>
        <begin position="877"/>
        <end position="913"/>
    </location>
</feature>
<organism evidence="3 4">
    <name type="scientific">Candidatus Portnoybacteria bacterium CG06_land_8_20_14_3_00_39_12</name>
    <dbReference type="NCBI Taxonomy" id="1974809"/>
    <lineage>
        <taxon>Bacteria</taxon>
        <taxon>Candidatus Portnoyibacteriota</taxon>
    </lineage>
</organism>
<sequence length="2418" mass="268451">TGKSGDMFEVITSEEKQPLVVFGESTSYSEVYVGKSAQVYFNNTKSYSLIIASDSVNFHGPNQSVDLLVDPTTQAMTNEIHGVANRITVRKDAALTLGFKTDESVKNADIVIQNGGLFIPDMPLYFENSNMYMEGGYVVCVSEDDREKIVKDKSGINLNPDRKVALNRILYFDQKVEEIENSEVEGNIVSVRSDAAKGIRFQHQGINFVFLRLLPPFSVNVDQQNNRYGLFREEKDAAGKSILQLVVAGASYEINQSAYVKKLDLTIGERVTPYNYETDTNITPAQINFIRKRIQQTNSANYFNEKPLKKSQVAALLSEVVTKGGKFGENGELSFDKVDSDAFIETTYYKKIPEALRPWTVNDSQLTVEIDILVPIAKAAQIMVKKREVPSRGSGTTVKNVLMKVREIERVEGKLQVSDDQELKISKCGVVKEMLVQGNAIIDELTGQIDEVVLFGFEGGKLEITNPKWPEVLDKIQKLRYTKSSAIGKNRKLIVNDAQNRPITLVLFEYQRDAIGFNSVDVTKEELTRRLQESHDALYNPPSTPLPNPPIPSSLLSTPSAPTSPQPPSSGREAEAAAITEGVGDAEKYGISHGGAEVNWGMGIQKLNHEGYVKDLDEVRALPAGKVAIKSLFGVININEKENPLIIIQGFGRNPNGTSNGKLVTQGNVRLACLEADITHNLNLHNHEVNGDGVIHFGFPADNIVIKSETEKGALLFIEKPGELKEYKLHNRDDHFNDIAAGENTVVVCCRKDFDSLQTRTKQTKSIYAISQLPPPRELGASGTVTEGGLRYLSVADETGFSHVYLITEGTNSEGKKATVVFEQTTFIDGDKKEQRWILLTGAREDRPGDLVERVRGKPWGNEKLIEELGKIITPPAAASAQSTSPPSVTTAAGAATLPPNPSPSPLSTLPPPPPLPPVLAAEVAEAALPILPVETLVVDLQKGVINLGKFPVDGTKKEGDALLVGKVDKALPNDWPNTKQVIIGGEVNNIAFLGEASQVRVIVADGAVGETQNLWTDSEVSFDYCQTPVAKVELKGKTTVAIEKTGADFNLKLSDQAIAGVDTDCLKTIPKERINQLEKVYEYKLPLCDDSIVPDKVEQLATLRRTADGKIDTKDSSALHYAVEVDGNKRHFALVTGENKQTLKKALFVFERMTIIDREGKSTMRWVLVDGREQGDHTLEQRIKDKTGIETEKLIGLNEEVRKRLNEIQAEYQERIKAEGEPFSESEKQGVKALIEATNKYYIMAGESAQKVLNSKIGPILNGINPGWQKDISVTVTNAVANGNMTRRQVEKLLEVFATSDDKTPCVVALRPRFSGAAIAVEISATEKKAIVNDFWLSTVNGDMSNLSLLVEMKRKKENLVIIGDKCGQIQKCDGVEIGFSPQRQFAGNPINQLTPTTIHLGHDITITELASVPNVGKLEGNNHIQGQLGRLLDLENSDFEVGPKGRVIIGKGSENVRVDIEKNGRVFALSEVDFSKVKQVGEGLMGQVSNFDNSSFKAYFRSKKDVPVIQLNQSVVLPNGTPATFSLNNIRYDIFNCKVRAANNKWKDGYSLIRVDSVNAIYLEDIWTEADKKVKVGGKEMRFCTQEQFDRENTPEQKEINKTVEIIKKQMADWLFDENTKPPRNILTDRSSSIKTALIQSGLLGENETMNRAWFLKDKSDSTKGRTDKDALEKIFDYCLPLDSYGKVLHSVNFGYDSAQKKPVVTITVSGNGSYRENYESVDLVPFIPPKGENWSLRLIGKEQNCLHVKSQKEVNIDYAENVDIRHYSKVSRINTIQGQICVTDGSNVDEIIKANEKTFLFCNDSRINYLGPGCSGSRLQVRGANSTVIADFPIFNGDFDYNHGSILSFGMAPTTQEKTLWQQPNSLRGQEFIMYWDTTNYDDFTEMLHAKLYDGIVPSTSDTAINLPDRPGLPAGFMTSDGKLHCIVKLQSASDITSNTENYAVFHVSKKPDGKNLLILEQTVYWKRNEKNNKIDIRLQDNKSQIIDVKYSPVRYGGAMVLPVEENRKDHKEEVWKEAHAVKDVMGITKIRSKNQTHFISEHKSTWFIELVGAAENNRLIMPESSGGSVTVKGNNILSIGKLGSHQTKDDVGDNIIVNDQAHAFVGYAIGTKTEVELQSIDARVVVSQKALENHLSIQHSVGIRGDVLDQVLVIDTMPDNNPKDIIVVRDGDLDRNFKIKWARKNNGDRAMCVFEQVMEVQTNGSPVYHWAMVDVDAEEKGSDEFINKILRTTGLEMDDHSEIPKVHLTTNVSFISTIAEQLSIEGRCREAVDSVMAEIKNVKPNHQAVIRRWFANKINNGLFPAIGNEKLAEMAQQATLKFKVLTALKRGMFTNGDSVTRYERVFDLLWPNQRDSKPQTGVDEDKRRINDHIAANIAAILKDRISPKLGEDIPDDVKDEIKLYEKLIRELPVK</sequence>
<proteinExistence type="predicted"/>
<feature type="compositionally biased region" description="Pro residues" evidence="2">
    <location>
        <begin position="542"/>
        <end position="552"/>
    </location>
</feature>
<comment type="caution">
    <text evidence="3">The sequence shown here is derived from an EMBL/GenBank/DDBJ whole genome shotgun (WGS) entry which is preliminary data.</text>
</comment>
<dbReference type="Proteomes" id="UP000228775">
    <property type="component" value="Unassembled WGS sequence"/>
</dbReference>